<evidence type="ECO:0000313" key="1">
    <source>
        <dbReference type="EMBL" id="MBO9204762.1"/>
    </source>
</evidence>
<dbReference type="RefSeq" id="WP_209143656.1">
    <property type="nucleotide sequence ID" value="NZ_JAGHKO010000017.1"/>
</dbReference>
<accession>A0ABS3Z4V0</accession>
<name>A0ABS3Z4V0_9BACT</name>
<dbReference type="Proteomes" id="UP000677244">
    <property type="component" value="Unassembled WGS sequence"/>
</dbReference>
<evidence type="ECO:0008006" key="3">
    <source>
        <dbReference type="Google" id="ProtNLM"/>
    </source>
</evidence>
<protein>
    <recommendedName>
        <fullName evidence="3">DUF4136 domain-containing protein</fullName>
    </recommendedName>
</protein>
<proteinExistence type="predicted"/>
<dbReference type="EMBL" id="JAGHKO010000017">
    <property type="protein sequence ID" value="MBO9204762.1"/>
    <property type="molecule type" value="Genomic_DNA"/>
</dbReference>
<sequence>MKQLVLVYIVLLLPACGQHPAPVKKETKIDSMPAPQTVLVSDTAASQTEEAPENETATYYIVQVAAGHNFDSLKAISTNAVSILGSRFNMLDRTYKPGKGIIVPDSSDDEMYAGSYYPRRPTEDENFVSIEMSNQFCNEKADNAEMVSIAGMYAAKGQADSVTRLLKDKIPSVKTIKEDVFMGCMH</sequence>
<keyword evidence="2" id="KW-1185">Reference proteome</keyword>
<gene>
    <name evidence="1" type="ORF">J7I42_31020</name>
</gene>
<reference evidence="1 2" key="1">
    <citation type="submission" date="2021-03" db="EMBL/GenBank/DDBJ databases">
        <title>Assistant Professor.</title>
        <authorList>
            <person name="Huq M.A."/>
        </authorList>
    </citation>
    <scope>NUCLEOTIDE SEQUENCE [LARGE SCALE GENOMIC DNA]</scope>
    <source>
        <strain evidence="1 2">MAH-29</strain>
    </source>
</reference>
<comment type="caution">
    <text evidence="1">The sequence shown here is derived from an EMBL/GenBank/DDBJ whole genome shotgun (WGS) entry which is preliminary data.</text>
</comment>
<organism evidence="1 2">
    <name type="scientific">Niastella soli</name>
    <dbReference type="NCBI Taxonomy" id="2821487"/>
    <lineage>
        <taxon>Bacteria</taxon>
        <taxon>Pseudomonadati</taxon>
        <taxon>Bacteroidota</taxon>
        <taxon>Chitinophagia</taxon>
        <taxon>Chitinophagales</taxon>
        <taxon>Chitinophagaceae</taxon>
        <taxon>Niastella</taxon>
    </lineage>
</organism>
<evidence type="ECO:0000313" key="2">
    <source>
        <dbReference type="Proteomes" id="UP000677244"/>
    </source>
</evidence>